<dbReference type="CDD" id="cd04301">
    <property type="entry name" value="NAT_SF"/>
    <property type="match status" value="1"/>
</dbReference>
<dbReference type="Pfam" id="PF00583">
    <property type="entry name" value="Acetyltransf_1"/>
    <property type="match status" value="1"/>
</dbReference>
<dbReference type="Proteomes" id="UP000199598">
    <property type="component" value="Unassembled WGS sequence"/>
</dbReference>
<name>A0A1I3YIT6_9HYPH</name>
<dbReference type="SUPFAM" id="SSF55729">
    <property type="entry name" value="Acyl-CoA N-acyltransferases (Nat)"/>
    <property type="match status" value="1"/>
</dbReference>
<feature type="domain" description="N-acetyltransferase" evidence="1">
    <location>
        <begin position="4"/>
        <end position="168"/>
    </location>
</feature>
<organism evidence="2 3">
    <name type="scientific">Pseudovibrio ascidiaceicola</name>
    <dbReference type="NCBI Taxonomy" id="285279"/>
    <lineage>
        <taxon>Bacteria</taxon>
        <taxon>Pseudomonadati</taxon>
        <taxon>Pseudomonadota</taxon>
        <taxon>Alphaproteobacteria</taxon>
        <taxon>Hyphomicrobiales</taxon>
        <taxon>Stappiaceae</taxon>
        <taxon>Pseudovibrio</taxon>
    </lineage>
</organism>
<evidence type="ECO:0000313" key="3">
    <source>
        <dbReference type="Proteomes" id="UP000199598"/>
    </source>
</evidence>
<evidence type="ECO:0000313" key="2">
    <source>
        <dbReference type="EMBL" id="SFK31683.1"/>
    </source>
</evidence>
<dbReference type="InterPro" id="IPR000182">
    <property type="entry name" value="GNAT_dom"/>
</dbReference>
<dbReference type="RefSeq" id="WP_093518614.1">
    <property type="nucleotide sequence ID" value="NZ_FOSK01000004.1"/>
</dbReference>
<comment type="caution">
    <text evidence="2">The sequence shown here is derived from an EMBL/GenBank/DDBJ whole genome shotgun (WGS) entry which is preliminary data.</text>
</comment>
<evidence type="ECO:0000259" key="1">
    <source>
        <dbReference type="PROSITE" id="PS51186"/>
    </source>
</evidence>
<keyword evidence="3" id="KW-1185">Reference proteome</keyword>
<reference evidence="2 3" key="1">
    <citation type="submission" date="2016-10" db="EMBL/GenBank/DDBJ databases">
        <authorList>
            <person name="Varghese N."/>
            <person name="Submissions S."/>
        </authorList>
    </citation>
    <scope>NUCLEOTIDE SEQUENCE [LARGE SCALE GENOMIC DNA]</scope>
    <source>
        <strain evidence="2 3">DSM 16392</strain>
    </source>
</reference>
<accession>A0A1I3YIT6</accession>
<dbReference type="InterPro" id="IPR016181">
    <property type="entry name" value="Acyl_CoA_acyltransferase"/>
</dbReference>
<dbReference type="EMBL" id="FOSK01000004">
    <property type="protein sequence ID" value="SFK31683.1"/>
    <property type="molecule type" value="Genomic_DNA"/>
</dbReference>
<sequence>MKNFSWHQMQENDLPEIDQIMQQTYPHLPEDIDCIRERVRLFPHGCHVLRQNDEETIFGYIISHPWENRSIPPLSSLLGALPFKAEVYYIHDIALLPEAQGVGAARAILEQLSQVARSLHINKFALVALDSAFEFWQARGFRVIHEQILKEKLRAYGANAHYMQRGVD</sequence>
<dbReference type="Gene3D" id="3.40.630.30">
    <property type="match status" value="1"/>
</dbReference>
<proteinExistence type="predicted"/>
<dbReference type="PROSITE" id="PS51186">
    <property type="entry name" value="GNAT"/>
    <property type="match status" value="1"/>
</dbReference>
<gene>
    <name evidence="2" type="ORF">SAMN04488518_10450</name>
</gene>
<protein>
    <submittedName>
        <fullName evidence="2">Acetyltransferase (GNAT) family protein</fullName>
    </submittedName>
</protein>